<dbReference type="SUPFAM" id="SSF57756">
    <property type="entry name" value="Retrovirus zinc finger-like domains"/>
    <property type="match status" value="5"/>
</dbReference>
<feature type="domain" description="CCHC-type" evidence="6">
    <location>
        <begin position="61"/>
        <end position="77"/>
    </location>
</feature>
<evidence type="ECO:0000313" key="8">
    <source>
        <dbReference type="EMBL" id="CAF0812298.1"/>
    </source>
</evidence>
<accession>A0A813TNR6</accession>
<dbReference type="Proteomes" id="UP000663832">
    <property type="component" value="Unassembled WGS sequence"/>
</dbReference>
<dbReference type="SMART" id="SM00343">
    <property type="entry name" value="ZnF_C2HC"/>
    <property type="match status" value="7"/>
</dbReference>
<dbReference type="Pfam" id="PF00098">
    <property type="entry name" value="zf-CCHC"/>
    <property type="match status" value="7"/>
</dbReference>
<dbReference type="EMBL" id="CAJNOI010000016">
    <property type="protein sequence ID" value="CAF0812298.1"/>
    <property type="molecule type" value="Genomic_DNA"/>
</dbReference>
<dbReference type="InterPro" id="IPR036875">
    <property type="entry name" value="Znf_CCHC_sf"/>
</dbReference>
<evidence type="ECO:0000256" key="5">
    <source>
        <dbReference type="PROSITE-ProRule" id="PRU00047"/>
    </source>
</evidence>
<evidence type="ECO:0000256" key="4">
    <source>
        <dbReference type="ARBA" id="ARBA00022833"/>
    </source>
</evidence>
<keyword evidence="4" id="KW-0862">Zinc</keyword>
<dbReference type="EMBL" id="CAJNOM010000016">
    <property type="protein sequence ID" value="CAF0801223.1"/>
    <property type="molecule type" value="Genomic_DNA"/>
</dbReference>
<proteinExistence type="predicted"/>
<gene>
    <name evidence="8" type="ORF">BJG266_LOCUS5799</name>
    <name evidence="7" type="ORF">QVE165_LOCUS4228</name>
</gene>
<evidence type="ECO:0000313" key="7">
    <source>
        <dbReference type="EMBL" id="CAF0801223.1"/>
    </source>
</evidence>
<dbReference type="InterPro" id="IPR001878">
    <property type="entry name" value="Znf_CCHC"/>
</dbReference>
<feature type="domain" description="CCHC-type" evidence="6">
    <location>
        <begin position="195"/>
        <end position="209"/>
    </location>
</feature>
<dbReference type="GO" id="GO:0008270">
    <property type="term" value="F:zinc ion binding"/>
    <property type="evidence" value="ECO:0007669"/>
    <property type="project" value="UniProtKB-KW"/>
</dbReference>
<evidence type="ECO:0000256" key="3">
    <source>
        <dbReference type="ARBA" id="ARBA00022771"/>
    </source>
</evidence>
<feature type="domain" description="CCHC-type" evidence="6">
    <location>
        <begin position="84"/>
        <end position="97"/>
    </location>
</feature>
<feature type="domain" description="CCHC-type" evidence="6">
    <location>
        <begin position="176"/>
        <end position="191"/>
    </location>
</feature>
<dbReference type="AlphaFoldDB" id="A0A813TNR6"/>
<reference evidence="8" key="1">
    <citation type="submission" date="2021-02" db="EMBL/GenBank/DDBJ databases">
        <authorList>
            <person name="Nowell W R."/>
        </authorList>
    </citation>
    <scope>NUCLEOTIDE SEQUENCE</scope>
</reference>
<dbReference type="OrthoDB" id="427960at2759"/>
<feature type="domain" description="CCHC-type" evidence="6">
    <location>
        <begin position="4"/>
        <end position="17"/>
    </location>
</feature>
<dbReference type="Gene3D" id="4.10.60.10">
    <property type="entry name" value="Zinc finger, CCHC-type"/>
    <property type="match status" value="6"/>
</dbReference>
<sequence length="231" mass="26217">MMPCFKCGHPGHFARECMHFIGNPSTNFDSFIDMHQNKDMLINHSTFVYNNNNISNNGSQRCYRCNEFGHIARECTSNNDIRTCYNCGQNGHIRTECIAPLNMNNNLQTNTQCYRCGQLGHFARDCIISIENNVIPVSHISNNVFNDRICFNCSRTGHIATACPEGHRTDMRDMVCYCCNRPGHLSRDCPDSNIKCYSCGSTGHMARDCLNNRIFSSSSLSFQARQTMIPQ</sequence>
<feature type="domain" description="CCHC-type" evidence="6">
    <location>
        <begin position="150"/>
        <end position="165"/>
    </location>
</feature>
<dbReference type="GO" id="GO:0003676">
    <property type="term" value="F:nucleic acid binding"/>
    <property type="evidence" value="ECO:0007669"/>
    <property type="project" value="InterPro"/>
</dbReference>
<keyword evidence="9" id="KW-1185">Reference proteome</keyword>
<feature type="domain" description="CCHC-type" evidence="6">
    <location>
        <begin position="113"/>
        <end position="126"/>
    </location>
</feature>
<protein>
    <recommendedName>
        <fullName evidence="6">CCHC-type domain-containing protein</fullName>
    </recommendedName>
</protein>
<comment type="caution">
    <text evidence="8">The sequence shown here is derived from an EMBL/GenBank/DDBJ whole genome shotgun (WGS) entry which is preliminary data.</text>
</comment>
<organism evidence="8 10">
    <name type="scientific">Adineta steineri</name>
    <dbReference type="NCBI Taxonomy" id="433720"/>
    <lineage>
        <taxon>Eukaryota</taxon>
        <taxon>Metazoa</taxon>
        <taxon>Spiralia</taxon>
        <taxon>Gnathifera</taxon>
        <taxon>Rotifera</taxon>
        <taxon>Eurotatoria</taxon>
        <taxon>Bdelloidea</taxon>
        <taxon>Adinetida</taxon>
        <taxon>Adinetidae</taxon>
        <taxon>Adineta</taxon>
    </lineage>
</organism>
<keyword evidence="2" id="KW-0677">Repeat</keyword>
<dbReference type="Proteomes" id="UP000663877">
    <property type="component" value="Unassembled WGS sequence"/>
</dbReference>
<evidence type="ECO:0000313" key="10">
    <source>
        <dbReference type="Proteomes" id="UP000663877"/>
    </source>
</evidence>
<evidence type="ECO:0000259" key="6">
    <source>
        <dbReference type="PROSITE" id="PS50158"/>
    </source>
</evidence>
<keyword evidence="3 5" id="KW-0863">Zinc-finger</keyword>
<evidence type="ECO:0000256" key="2">
    <source>
        <dbReference type="ARBA" id="ARBA00022737"/>
    </source>
</evidence>
<dbReference type="PROSITE" id="PS50158">
    <property type="entry name" value="ZF_CCHC"/>
    <property type="match status" value="7"/>
</dbReference>
<name>A0A813TNR6_9BILA</name>
<keyword evidence="1" id="KW-0479">Metal-binding</keyword>
<evidence type="ECO:0000313" key="9">
    <source>
        <dbReference type="Proteomes" id="UP000663832"/>
    </source>
</evidence>
<evidence type="ECO:0000256" key="1">
    <source>
        <dbReference type="ARBA" id="ARBA00022723"/>
    </source>
</evidence>
<dbReference type="PANTHER" id="PTHR47103">
    <property type="entry name" value="DNA-BINDING PROTEIN"/>
    <property type="match status" value="1"/>
</dbReference>
<dbReference type="PANTHER" id="PTHR47103:SF8">
    <property type="entry name" value="DNA-BINDING PROTEIN"/>
    <property type="match status" value="1"/>
</dbReference>